<dbReference type="InterPro" id="IPR040044">
    <property type="entry name" value="SRR1L"/>
</dbReference>
<dbReference type="EMBL" id="JAMYWD010000007">
    <property type="protein sequence ID" value="KAJ4967063.1"/>
    <property type="molecule type" value="Genomic_DNA"/>
</dbReference>
<dbReference type="AlphaFoldDB" id="A0A9Q0QPG9"/>
<protein>
    <recommendedName>
        <fullName evidence="1">SRR1-like domain-containing protein</fullName>
    </recommendedName>
</protein>
<dbReference type="GO" id="GO:0005634">
    <property type="term" value="C:nucleus"/>
    <property type="evidence" value="ECO:0007669"/>
    <property type="project" value="TreeGrafter"/>
</dbReference>
<name>A0A9Q0QPG9_9MAGN</name>
<dbReference type="GO" id="GO:0005737">
    <property type="term" value="C:cytoplasm"/>
    <property type="evidence" value="ECO:0007669"/>
    <property type="project" value="TreeGrafter"/>
</dbReference>
<evidence type="ECO:0000313" key="3">
    <source>
        <dbReference type="Proteomes" id="UP001141806"/>
    </source>
</evidence>
<dbReference type="Pfam" id="PF07985">
    <property type="entry name" value="SRR1"/>
    <property type="match status" value="1"/>
</dbReference>
<gene>
    <name evidence="2" type="ORF">NE237_018912</name>
</gene>
<comment type="caution">
    <text evidence="2">The sequence shown here is derived from an EMBL/GenBank/DDBJ whole genome shotgun (WGS) entry which is preliminary data.</text>
</comment>
<feature type="domain" description="SRR1-like" evidence="1">
    <location>
        <begin position="83"/>
        <end position="214"/>
    </location>
</feature>
<organism evidence="2 3">
    <name type="scientific">Protea cynaroides</name>
    <dbReference type="NCBI Taxonomy" id="273540"/>
    <lineage>
        <taxon>Eukaryota</taxon>
        <taxon>Viridiplantae</taxon>
        <taxon>Streptophyta</taxon>
        <taxon>Embryophyta</taxon>
        <taxon>Tracheophyta</taxon>
        <taxon>Spermatophyta</taxon>
        <taxon>Magnoliopsida</taxon>
        <taxon>Proteales</taxon>
        <taxon>Proteaceae</taxon>
        <taxon>Protea</taxon>
    </lineage>
</organism>
<dbReference type="Proteomes" id="UP001141806">
    <property type="component" value="Unassembled WGS sequence"/>
</dbReference>
<dbReference type="OrthoDB" id="551431at2759"/>
<keyword evidence="3" id="KW-1185">Reference proteome</keyword>
<dbReference type="PANTHER" id="PTHR28626">
    <property type="entry name" value="SRR1-LIKE PROTEIN"/>
    <property type="match status" value="1"/>
</dbReference>
<reference evidence="2" key="1">
    <citation type="journal article" date="2023" name="Plant J.">
        <title>The genome of the king protea, Protea cynaroides.</title>
        <authorList>
            <person name="Chang J."/>
            <person name="Duong T.A."/>
            <person name="Schoeman C."/>
            <person name="Ma X."/>
            <person name="Roodt D."/>
            <person name="Barker N."/>
            <person name="Li Z."/>
            <person name="Van de Peer Y."/>
            <person name="Mizrachi E."/>
        </authorList>
    </citation>
    <scope>NUCLEOTIDE SEQUENCE</scope>
    <source>
        <tissue evidence="2">Young leaves</tissue>
    </source>
</reference>
<dbReference type="InterPro" id="IPR012942">
    <property type="entry name" value="SRR1-like"/>
</dbReference>
<proteinExistence type="predicted"/>
<dbReference type="PANTHER" id="PTHR28626:SF4">
    <property type="entry name" value="PROTEIN SENSITIVITY TO RED LIGHT REDUCED 1-LIKE"/>
    <property type="match status" value="1"/>
</dbReference>
<evidence type="ECO:0000313" key="2">
    <source>
        <dbReference type="EMBL" id="KAJ4967063.1"/>
    </source>
</evidence>
<sequence>MESNDLENTDNIKDSDIVGARNCSNTVIKVEDKVGRLLDQMDIIINEFRSSEVYQEIHDQWQNNPSFRSNIDRVLGCNSKILMVIYALGSIESSYRSQVQLALAILLKLDFSHWLSGIEAYDPVISVTDAKVMEALGCSVLSVNEECRRLVDKPTLFYMPFANTEHMANLLEANWCPSRLNQMILLATSFEGKIKSWRKVDEKPWEPPFFHHGLPTRDYLVVRERIDYIEALQKHTVEFAMTGEKKAYRNSLYNFSCHFLDLDQQLDMASLLPAGGGSGFLKIGTDGSSDFLKTGNGGGSGFLKIGTGGGKGFLKISTGGGRGFL</sequence>
<evidence type="ECO:0000259" key="1">
    <source>
        <dbReference type="Pfam" id="PF07985"/>
    </source>
</evidence>
<accession>A0A9Q0QPG9</accession>